<dbReference type="EMBL" id="VSSQ01045446">
    <property type="protein sequence ID" value="MPM99343.1"/>
    <property type="molecule type" value="Genomic_DNA"/>
</dbReference>
<dbReference type="AlphaFoldDB" id="A0A645EEZ5"/>
<accession>A0A645EEZ5</accession>
<name>A0A645EEZ5_9ZZZZ</name>
<evidence type="ECO:0000256" key="1">
    <source>
        <dbReference type="SAM" id="MobiDB-lite"/>
    </source>
</evidence>
<sequence length="50" mass="5353">MPGFALTVGLNYPDGKLRAWYVEKSKKRPKSKSELAGSGTTAQNGDKLGV</sequence>
<reference evidence="2" key="1">
    <citation type="submission" date="2019-08" db="EMBL/GenBank/DDBJ databases">
        <authorList>
            <person name="Kucharzyk K."/>
            <person name="Murdoch R.W."/>
            <person name="Higgins S."/>
            <person name="Loffler F."/>
        </authorList>
    </citation>
    <scope>NUCLEOTIDE SEQUENCE</scope>
</reference>
<organism evidence="2">
    <name type="scientific">bioreactor metagenome</name>
    <dbReference type="NCBI Taxonomy" id="1076179"/>
    <lineage>
        <taxon>unclassified sequences</taxon>
        <taxon>metagenomes</taxon>
        <taxon>ecological metagenomes</taxon>
    </lineage>
</organism>
<evidence type="ECO:0000313" key="2">
    <source>
        <dbReference type="EMBL" id="MPM99343.1"/>
    </source>
</evidence>
<feature type="region of interest" description="Disordered" evidence="1">
    <location>
        <begin position="25"/>
        <end position="50"/>
    </location>
</feature>
<proteinExistence type="predicted"/>
<protein>
    <submittedName>
        <fullName evidence="2">Uncharacterized protein</fullName>
    </submittedName>
</protein>
<comment type="caution">
    <text evidence="2">The sequence shown here is derived from an EMBL/GenBank/DDBJ whole genome shotgun (WGS) entry which is preliminary data.</text>
</comment>
<gene>
    <name evidence="2" type="ORF">SDC9_146534</name>
</gene>